<proteinExistence type="predicted"/>
<comment type="caution">
    <text evidence="1">The sequence shown here is derived from an EMBL/GenBank/DDBJ whole genome shotgun (WGS) entry which is preliminary data.</text>
</comment>
<dbReference type="OrthoDB" id="2152029at2759"/>
<dbReference type="AlphaFoldDB" id="A0A9Q3E1F2"/>
<evidence type="ECO:0000313" key="1">
    <source>
        <dbReference type="EMBL" id="MBW0510516.1"/>
    </source>
</evidence>
<name>A0A9Q3E1F2_9BASI</name>
<keyword evidence="2" id="KW-1185">Reference proteome</keyword>
<protein>
    <submittedName>
        <fullName evidence="1">Uncharacterized protein</fullName>
    </submittedName>
</protein>
<accession>A0A9Q3E1F2</accession>
<dbReference type="EMBL" id="AVOT02021609">
    <property type="protein sequence ID" value="MBW0510516.1"/>
    <property type="molecule type" value="Genomic_DNA"/>
</dbReference>
<dbReference type="Proteomes" id="UP000765509">
    <property type="component" value="Unassembled WGS sequence"/>
</dbReference>
<evidence type="ECO:0000313" key="2">
    <source>
        <dbReference type="Proteomes" id="UP000765509"/>
    </source>
</evidence>
<gene>
    <name evidence="1" type="ORF">O181_050231</name>
</gene>
<organism evidence="1 2">
    <name type="scientific">Austropuccinia psidii MF-1</name>
    <dbReference type="NCBI Taxonomy" id="1389203"/>
    <lineage>
        <taxon>Eukaryota</taxon>
        <taxon>Fungi</taxon>
        <taxon>Dikarya</taxon>
        <taxon>Basidiomycota</taxon>
        <taxon>Pucciniomycotina</taxon>
        <taxon>Pucciniomycetes</taxon>
        <taxon>Pucciniales</taxon>
        <taxon>Sphaerophragmiaceae</taxon>
        <taxon>Austropuccinia</taxon>
    </lineage>
</organism>
<reference evidence="1" key="1">
    <citation type="submission" date="2021-03" db="EMBL/GenBank/DDBJ databases">
        <title>Draft genome sequence of rust myrtle Austropuccinia psidii MF-1, a brazilian biotype.</title>
        <authorList>
            <person name="Quecine M.C."/>
            <person name="Pachon D.M.R."/>
            <person name="Bonatelli M.L."/>
            <person name="Correr F.H."/>
            <person name="Franceschini L.M."/>
            <person name="Leite T.F."/>
            <person name="Margarido G.R.A."/>
            <person name="Almeida C.A."/>
            <person name="Ferrarezi J.A."/>
            <person name="Labate C.A."/>
        </authorList>
    </citation>
    <scope>NUCLEOTIDE SEQUENCE</scope>
    <source>
        <strain evidence="1">MF-1</strain>
    </source>
</reference>
<sequence>MDTSTPCTEQRPSTLPRIVNIPSQIPTPLHQQILRNTTPIVKIRSKDYNMWLDGKDVGRFIKKAESIAEIEGESRRDIARKIAFWTKDEEISYHIEGIPGYEIADWDQLKVDMKRRWGTFSPEKRYR</sequence>